<dbReference type="Proteomes" id="UP000053237">
    <property type="component" value="Unassembled WGS sequence"/>
</dbReference>
<evidence type="ECO:0000313" key="5">
    <source>
        <dbReference type="Proteomes" id="UP000053237"/>
    </source>
</evidence>
<dbReference type="PANTHER" id="PTHR11820">
    <property type="entry name" value="ACYLPYRUVASE"/>
    <property type="match status" value="1"/>
</dbReference>
<evidence type="ECO:0000313" key="4">
    <source>
        <dbReference type="EMBL" id="CCI41978.1"/>
    </source>
</evidence>
<evidence type="ECO:0000259" key="3">
    <source>
        <dbReference type="Pfam" id="PF01557"/>
    </source>
</evidence>
<dbReference type="InParanoid" id="A0A024G617"/>
<dbReference type="GO" id="GO:0050163">
    <property type="term" value="F:oxaloacetate tautomerase activity"/>
    <property type="evidence" value="ECO:0007669"/>
    <property type="project" value="UniProtKB-ARBA"/>
</dbReference>
<feature type="domain" description="Fumarylacetoacetase-like C-terminal" evidence="3">
    <location>
        <begin position="80"/>
        <end position="256"/>
    </location>
</feature>
<reference evidence="4 5" key="1">
    <citation type="submission" date="2012-05" db="EMBL/GenBank/DDBJ databases">
        <title>Recombination and specialization in a pathogen metapopulation.</title>
        <authorList>
            <person name="Gardiner A."/>
            <person name="Kemen E."/>
            <person name="Schultz-Larsen T."/>
            <person name="MacLean D."/>
            <person name="Van Oosterhout C."/>
            <person name="Jones J.D.G."/>
        </authorList>
    </citation>
    <scope>NUCLEOTIDE SEQUENCE [LARGE SCALE GENOMIC DNA]</scope>
    <source>
        <strain evidence="4 5">Ac Nc2</strain>
    </source>
</reference>
<dbReference type="GO" id="GO:0046872">
    <property type="term" value="F:metal ion binding"/>
    <property type="evidence" value="ECO:0007669"/>
    <property type="project" value="UniProtKB-KW"/>
</dbReference>
<dbReference type="OrthoDB" id="411064at2759"/>
<dbReference type="SUPFAM" id="SSF56529">
    <property type="entry name" value="FAH"/>
    <property type="match status" value="1"/>
</dbReference>
<dbReference type="EMBL" id="CAIX01000027">
    <property type="protein sequence ID" value="CCI41978.1"/>
    <property type="molecule type" value="Genomic_DNA"/>
</dbReference>
<protein>
    <recommendedName>
        <fullName evidence="3">Fumarylacetoacetase-like C-terminal domain-containing protein</fullName>
    </recommendedName>
</protein>
<keyword evidence="5" id="KW-1185">Reference proteome</keyword>
<dbReference type="InterPro" id="IPR011234">
    <property type="entry name" value="Fumarylacetoacetase-like_C"/>
</dbReference>
<gene>
    <name evidence="4" type="ORF">BN9_027620</name>
</gene>
<dbReference type="Pfam" id="PF01557">
    <property type="entry name" value="FAA_hydrolase"/>
    <property type="match status" value="1"/>
</dbReference>
<proteinExistence type="inferred from homology"/>
<dbReference type="FunFam" id="3.90.850.10:FF:000002">
    <property type="entry name" value="2-hydroxyhepta-2,4-diene-1,7-dioate isomerase"/>
    <property type="match status" value="1"/>
</dbReference>
<dbReference type="STRING" id="65357.A0A024G617"/>
<dbReference type="InterPro" id="IPR036663">
    <property type="entry name" value="Fumarylacetoacetase_C_sf"/>
</dbReference>
<dbReference type="GO" id="GO:0006107">
    <property type="term" value="P:oxaloacetate metabolic process"/>
    <property type="evidence" value="ECO:0007669"/>
    <property type="project" value="UniProtKB-ARBA"/>
</dbReference>
<dbReference type="AlphaFoldDB" id="A0A024G617"/>
<evidence type="ECO:0000256" key="1">
    <source>
        <dbReference type="ARBA" id="ARBA00010211"/>
    </source>
</evidence>
<dbReference type="PANTHER" id="PTHR11820:SF7">
    <property type="entry name" value="ACYLPYRUVASE FAHD1, MITOCHONDRIAL"/>
    <property type="match status" value="1"/>
</dbReference>
<organism evidence="4 5">
    <name type="scientific">Albugo candida</name>
    <dbReference type="NCBI Taxonomy" id="65357"/>
    <lineage>
        <taxon>Eukaryota</taxon>
        <taxon>Sar</taxon>
        <taxon>Stramenopiles</taxon>
        <taxon>Oomycota</taxon>
        <taxon>Peronosporomycetes</taxon>
        <taxon>Albuginales</taxon>
        <taxon>Albuginaceae</taxon>
        <taxon>Albugo</taxon>
    </lineage>
</organism>
<name>A0A024G617_9STRA</name>
<comment type="similarity">
    <text evidence="1">Belongs to the FAH family.</text>
</comment>
<dbReference type="Gene3D" id="3.90.850.10">
    <property type="entry name" value="Fumarylacetoacetase-like, C-terminal domain"/>
    <property type="match status" value="1"/>
</dbReference>
<sequence>MLSHITTRTSEKRFATRIIRFIDENGHICSGQAPPPNTATLCKGTVVELIGNDTSSREQILTGKTAVIKKLLMPIVPSQIIGIGLNYRKHAQETNKPEPMHPVVFMKALNSLEDPEQPIRIPRIASNPPEVDYECELAVLLNKDCRNVSKSEALSFVAGYTCANDVSARRWQGAKGGSQWIRAKSFDTFCPIGPVLVTPREIPDPQKLRLSTRVNGELLQQSSTSDMIFDVAELISQLSQDTTLIKNTLILTGTPEA</sequence>
<comment type="caution">
    <text evidence="4">The sequence shown here is derived from an EMBL/GenBank/DDBJ whole genome shotgun (WGS) entry which is preliminary data.</text>
</comment>
<accession>A0A024G617</accession>
<evidence type="ECO:0000256" key="2">
    <source>
        <dbReference type="ARBA" id="ARBA00022723"/>
    </source>
</evidence>
<keyword evidence="2" id="KW-0479">Metal-binding</keyword>
<dbReference type="GO" id="GO:0018773">
    <property type="term" value="F:acetylpyruvate hydrolase activity"/>
    <property type="evidence" value="ECO:0007669"/>
    <property type="project" value="TreeGrafter"/>
</dbReference>